<name>I3WX75_9CAUD</name>
<organism evidence="1 2">
    <name type="scientific">Mycobacterium phage Aeneas</name>
    <dbReference type="NCBI Taxonomy" id="1168595"/>
    <lineage>
        <taxon>Viruses</taxon>
        <taxon>Duplodnaviria</taxon>
        <taxon>Heunggongvirae</taxon>
        <taxon>Uroviricota</taxon>
        <taxon>Caudoviricetes</taxon>
        <taxon>Fromanvirus</taxon>
        <taxon>Fromanvirus nepal</taxon>
    </lineage>
</organism>
<sequence length="38" mass="4081">MRSIERQVIVALRGCEGPAIGIRARWLGMASGLDVVQA</sequence>
<evidence type="ECO:0000313" key="1">
    <source>
        <dbReference type="EMBL" id="AFL48103.1"/>
    </source>
</evidence>
<dbReference type="EMBL" id="JQ809703">
    <property type="protein sequence ID" value="AFL48103.1"/>
    <property type="molecule type" value="Genomic_DNA"/>
</dbReference>
<dbReference type="OrthoDB" id="27773at10239"/>
<dbReference type="KEGG" id="vg:18564278"/>
<gene>
    <name evidence="1" type="ORF">AENEAS_99</name>
</gene>
<dbReference type="GeneID" id="18564278"/>
<dbReference type="RefSeq" id="YP_009016363.1">
    <property type="nucleotide sequence ID" value="NC_023723.1"/>
</dbReference>
<dbReference type="Proteomes" id="UP000006060">
    <property type="component" value="Genome"/>
</dbReference>
<accession>I3WX75</accession>
<proteinExistence type="predicted"/>
<evidence type="ECO:0000313" key="2">
    <source>
        <dbReference type="Proteomes" id="UP000006060"/>
    </source>
</evidence>
<protein>
    <submittedName>
        <fullName evidence="1">Uncharacterized protein</fullName>
    </submittedName>
</protein>
<reference evidence="2" key="1">
    <citation type="submission" date="2012-03" db="EMBL/GenBank/DDBJ databases">
        <authorList>
            <person name="Morrell J.D."/>
            <person name="Brighton A.K."/>
            <person name="Fisher J.N.B."/>
            <person name="Sheflo M.A."/>
            <person name="Adawi E.C."/>
            <person name="Christiansen M.R."/>
            <person name="Ferguson N.C."/>
            <person name="Gardner A.V."/>
            <person name="Irons D.L."/>
            <person name="Jensen J.D."/>
            <person name="Kennedy A.K."/>
            <person name="Lloyd J.S."/>
            <person name="Marlow S.C."/>
            <person name="Mason S.J."/>
            <person name="McCord T.M."/>
            <person name="Merrill B.D."/>
            <person name="Nelson E.P."/>
            <person name="Norton C.S."/>
            <person name="Pettersson S.M."/>
            <person name="Poe D.E."/>
            <person name="Russell R.C."/>
            <person name="Smith T.C."/>
            <person name="Sullivan S."/>
            <person name="Williams K.R."/>
            <person name="Breakwell D.P."/>
            <person name="Grose J.H."/>
            <person name="Burnett S.H."/>
            <person name="Wang X."/>
            <person name="Crowell R."/>
            <person name="Bostrom M.A."/>
            <person name="Burke M."/>
            <person name="Wright G.M."/>
            <person name="Gregory S.G."/>
            <person name="Colman S.D."/>
            <person name="Bradley K.W."/>
            <person name="Khaja R."/>
            <person name="Lewis M.F."/>
            <person name="Barker L.P."/>
            <person name="Asai D.J."/>
            <person name="Bowman C.A."/>
            <person name="Russell D.A."/>
            <person name="Pope W.H."/>
            <person name="Jacobs-Sera D."/>
            <person name="Hendrix R.W."/>
            <person name="Hatfull G.F."/>
        </authorList>
    </citation>
    <scope>NUCLEOTIDE SEQUENCE [LARGE SCALE GENOMIC DNA]</scope>
</reference>